<dbReference type="RefSeq" id="WP_106538945.1">
    <property type="nucleotide sequence ID" value="NZ_PYGE01000017.1"/>
</dbReference>
<dbReference type="OrthoDB" id="4426978at2"/>
<sequence>MSESTPRAPRGTGNAGKRLWNSVVEDYDLDQHELSLLGEAARVTDRLDALNAVLATEGVMSPAGDGKVHPALVEARQQEITLARLLAALRMPSGEEGDQQASARPQRRGGARGAYGIRGAVS</sequence>
<organism evidence="2 3">
    <name type="scientific">Haloactinopolyspora alba</name>
    <dbReference type="NCBI Taxonomy" id="648780"/>
    <lineage>
        <taxon>Bacteria</taxon>
        <taxon>Bacillati</taxon>
        <taxon>Actinomycetota</taxon>
        <taxon>Actinomycetes</taxon>
        <taxon>Jiangellales</taxon>
        <taxon>Jiangellaceae</taxon>
        <taxon>Haloactinopolyspora</taxon>
    </lineage>
</organism>
<name>A0A2P8DRC0_9ACTN</name>
<keyword evidence="3" id="KW-1185">Reference proteome</keyword>
<dbReference type="Proteomes" id="UP000243528">
    <property type="component" value="Unassembled WGS sequence"/>
</dbReference>
<protein>
    <recommendedName>
        <fullName evidence="4">Terminase small subunit</fullName>
    </recommendedName>
</protein>
<proteinExistence type="predicted"/>
<reference evidence="2 3" key="1">
    <citation type="submission" date="2018-03" db="EMBL/GenBank/DDBJ databases">
        <title>Genomic Encyclopedia of Archaeal and Bacterial Type Strains, Phase II (KMG-II): from individual species to whole genera.</title>
        <authorList>
            <person name="Goeker M."/>
        </authorList>
    </citation>
    <scope>NUCLEOTIDE SEQUENCE [LARGE SCALE GENOMIC DNA]</scope>
    <source>
        <strain evidence="2 3">DSM 45211</strain>
    </source>
</reference>
<evidence type="ECO:0008006" key="4">
    <source>
        <dbReference type="Google" id="ProtNLM"/>
    </source>
</evidence>
<comment type="caution">
    <text evidence="2">The sequence shown here is derived from an EMBL/GenBank/DDBJ whole genome shotgun (WGS) entry which is preliminary data.</text>
</comment>
<evidence type="ECO:0000313" key="2">
    <source>
        <dbReference type="EMBL" id="PSK99763.1"/>
    </source>
</evidence>
<gene>
    <name evidence="2" type="ORF">CLV30_11766</name>
</gene>
<feature type="region of interest" description="Disordered" evidence="1">
    <location>
        <begin position="91"/>
        <end position="122"/>
    </location>
</feature>
<evidence type="ECO:0000313" key="3">
    <source>
        <dbReference type="Proteomes" id="UP000243528"/>
    </source>
</evidence>
<accession>A0A2P8DRC0</accession>
<evidence type="ECO:0000256" key="1">
    <source>
        <dbReference type="SAM" id="MobiDB-lite"/>
    </source>
</evidence>
<dbReference type="EMBL" id="PYGE01000017">
    <property type="protein sequence ID" value="PSK99763.1"/>
    <property type="molecule type" value="Genomic_DNA"/>
</dbReference>
<dbReference type="AlphaFoldDB" id="A0A2P8DRC0"/>